<feature type="binding site" evidence="6">
    <location>
        <position position="195"/>
    </location>
    <ligand>
        <name>S-adenosyl-L-methionine</name>
        <dbReference type="ChEBI" id="CHEBI:59789"/>
    </ligand>
</feature>
<dbReference type="InterPro" id="IPR013785">
    <property type="entry name" value="Aldolase_TIM"/>
</dbReference>
<keyword evidence="3 5" id="KW-0408">Iron</keyword>
<evidence type="ECO:0000313" key="8">
    <source>
        <dbReference type="EMBL" id="GKH03017.1"/>
    </source>
</evidence>
<feature type="binding site" evidence="5">
    <location>
        <position position="75"/>
    </location>
    <ligand>
        <name>[4Fe-4S] cluster</name>
        <dbReference type="ChEBI" id="CHEBI:49883"/>
        <note>4Fe-4S-S-AdoMet</note>
    </ligand>
</feature>
<evidence type="ECO:0000259" key="7">
    <source>
        <dbReference type="PROSITE" id="PS51918"/>
    </source>
</evidence>
<dbReference type="InterPro" id="IPR024021">
    <property type="entry name" value="FeFe-hyd_HydE_rSAM"/>
</dbReference>
<dbReference type="Proteomes" id="UP001055091">
    <property type="component" value="Unassembled WGS sequence"/>
</dbReference>
<feature type="binding site" evidence="6">
    <location>
        <position position="150"/>
    </location>
    <ligand>
        <name>(3R)-3-methyl-D-ornithine</name>
        <dbReference type="ChEBI" id="CHEBI:64642"/>
    </ligand>
</feature>
<dbReference type="NCBIfam" id="TIGR03956">
    <property type="entry name" value="rSAM_HydE"/>
    <property type="match status" value="1"/>
</dbReference>
<reference evidence="8" key="1">
    <citation type="submission" date="2022-01" db="EMBL/GenBank/DDBJ databases">
        <title>Novel bile acid biosynthetic pathways are enriched in the microbiome of centenarians.</title>
        <authorList>
            <person name="Sato Y."/>
            <person name="Atarashi K."/>
            <person name="Plichta R.D."/>
            <person name="Arai Y."/>
            <person name="Sasajima S."/>
            <person name="Kearney M.S."/>
            <person name="Suda W."/>
            <person name="Takeshita K."/>
            <person name="Sasaki T."/>
            <person name="Okamoto S."/>
            <person name="Skelly N.A."/>
            <person name="Okamura Y."/>
            <person name="Vlamakis H."/>
            <person name="Li Y."/>
            <person name="Tanoue T."/>
            <person name="Takei H."/>
            <person name="Nittono H."/>
            <person name="Narushima S."/>
            <person name="Irie J."/>
            <person name="Itoh H."/>
            <person name="Moriya K."/>
            <person name="Sugiura Y."/>
            <person name="Suematsu M."/>
            <person name="Moritoki N."/>
            <person name="Shibata S."/>
            <person name="Littman R.D."/>
            <person name="Fischbach A.M."/>
            <person name="Uwamino Y."/>
            <person name="Inoue T."/>
            <person name="Honda A."/>
            <person name="Hattori M."/>
            <person name="Murai T."/>
            <person name="Xavier J.R."/>
            <person name="Hirose N."/>
            <person name="Honda K."/>
        </authorList>
    </citation>
    <scope>NUCLEOTIDE SEQUENCE</scope>
    <source>
        <strain evidence="8">CE91-St55</strain>
    </source>
</reference>
<organism evidence="8 9">
    <name type="scientific">Hungatella hathewayi</name>
    <dbReference type="NCBI Taxonomy" id="154046"/>
    <lineage>
        <taxon>Bacteria</taxon>
        <taxon>Bacillati</taxon>
        <taxon>Bacillota</taxon>
        <taxon>Clostridia</taxon>
        <taxon>Lachnospirales</taxon>
        <taxon>Lachnospiraceae</taxon>
        <taxon>Hungatella</taxon>
    </lineage>
</organism>
<keyword evidence="1 5" id="KW-0949">S-adenosyl-L-methionine</keyword>
<evidence type="ECO:0000256" key="4">
    <source>
        <dbReference type="ARBA" id="ARBA00023014"/>
    </source>
</evidence>
<feature type="binding site" evidence="6">
    <location>
        <position position="175"/>
    </location>
    <ligand>
        <name>S-adenosyl-L-methionine</name>
        <dbReference type="ChEBI" id="CHEBI:59789"/>
    </ligand>
</feature>
<dbReference type="SMART" id="SM00729">
    <property type="entry name" value="Elp3"/>
    <property type="match status" value="1"/>
</dbReference>
<comment type="caution">
    <text evidence="8">The sequence shown here is derived from an EMBL/GenBank/DDBJ whole genome shotgun (WGS) entry which is preliminary data.</text>
</comment>
<evidence type="ECO:0000256" key="6">
    <source>
        <dbReference type="PIRSR" id="PIRSR004762-2"/>
    </source>
</evidence>
<dbReference type="SFLD" id="SFLDG01280">
    <property type="entry name" value="HydE/PylB-like"/>
    <property type="match status" value="1"/>
</dbReference>
<dbReference type="GO" id="GO:0016740">
    <property type="term" value="F:transferase activity"/>
    <property type="evidence" value="ECO:0007669"/>
    <property type="project" value="TreeGrafter"/>
</dbReference>
<evidence type="ECO:0000256" key="2">
    <source>
        <dbReference type="ARBA" id="ARBA00022723"/>
    </source>
</evidence>
<dbReference type="SUPFAM" id="SSF102114">
    <property type="entry name" value="Radical SAM enzymes"/>
    <property type="match status" value="1"/>
</dbReference>
<dbReference type="Gene3D" id="3.20.20.70">
    <property type="entry name" value="Aldolase class I"/>
    <property type="match status" value="1"/>
</dbReference>
<feature type="binding site" evidence="5">
    <location>
        <position position="82"/>
    </location>
    <ligand>
        <name>[4Fe-4S] cluster</name>
        <dbReference type="ChEBI" id="CHEBI:49883"/>
        <note>4Fe-4S-S-AdoMet</note>
    </ligand>
</feature>
<dbReference type="InterPro" id="IPR006638">
    <property type="entry name" value="Elp3/MiaA/NifB-like_rSAM"/>
</dbReference>
<keyword evidence="5" id="KW-0004">4Fe-4S</keyword>
<evidence type="ECO:0000256" key="3">
    <source>
        <dbReference type="ARBA" id="ARBA00023004"/>
    </source>
</evidence>
<keyword evidence="2" id="KW-0479">Metal-binding</keyword>
<feature type="binding site" evidence="5">
    <location>
        <position position="79"/>
    </location>
    <ligand>
        <name>[4Fe-4S] cluster</name>
        <dbReference type="ChEBI" id="CHEBI:49883"/>
        <note>4Fe-4S-S-AdoMet</note>
    </ligand>
</feature>
<dbReference type="EMBL" id="BQNJ01000002">
    <property type="protein sequence ID" value="GKH03017.1"/>
    <property type="molecule type" value="Genomic_DNA"/>
</dbReference>
<dbReference type="CDD" id="cd01335">
    <property type="entry name" value="Radical_SAM"/>
    <property type="match status" value="1"/>
</dbReference>
<dbReference type="AlphaFoldDB" id="A0AA37JMV9"/>
<dbReference type="GO" id="GO:0051539">
    <property type="term" value="F:4 iron, 4 sulfur cluster binding"/>
    <property type="evidence" value="ECO:0007669"/>
    <property type="project" value="UniProtKB-KW"/>
</dbReference>
<keyword evidence="4 5" id="KW-0411">Iron-sulfur</keyword>
<name>A0AA37JMV9_9FIRM</name>
<dbReference type="PANTHER" id="PTHR43726">
    <property type="entry name" value="3-METHYLORNITHINE SYNTHASE"/>
    <property type="match status" value="1"/>
</dbReference>
<comment type="cofactor">
    <cofactor evidence="5">
        <name>[4Fe-4S] cluster</name>
        <dbReference type="ChEBI" id="CHEBI:49883"/>
    </cofactor>
    <text evidence="5">Binds 1 [4Fe-4S] cluster. The cluster is coordinated with 3 cysteines and an exchangeable S-adenosyl-L-methionine.</text>
</comment>
<accession>A0AA37JMV9</accession>
<dbReference type="InterPro" id="IPR058240">
    <property type="entry name" value="rSAM_sf"/>
</dbReference>
<dbReference type="GO" id="GO:0046872">
    <property type="term" value="F:metal ion binding"/>
    <property type="evidence" value="ECO:0007669"/>
    <property type="project" value="UniProtKB-KW"/>
</dbReference>
<dbReference type="PROSITE" id="PS51918">
    <property type="entry name" value="RADICAL_SAM"/>
    <property type="match status" value="1"/>
</dbReference>
<evidence type="ECO:0000256" key="5">
    <source>
        <dbReference type="PIRSR" id="PIRSR004762-1"/>
    </source>
</evidence>
<proteinExistence type="predicted"/>
<feature type="domain" description="Radical SAM core" evidence="7">
    <location>
        <begin position="61"/>
        <end position="283"/>
    </location>
</feature>
<dbReference type="RefSeq" id="WP_006776791.1">
    <property type="nucleotide sequence ID" value="NZ_BQNJ01000002.1"/>
</dbReference>
<dbReference type="SFLD" id="SFLDF00348">
    <property type="entry name" value="FeFe_hydrogenase_maturase_(Hyd"/>
    <property type="match status" value="1"/>
</dbReference>
<feature type="binding site" evidence="6">
    <location>
        <position position="246"/>
    </location>
    <ligand>
        <name>S-adenosyl-L-methionine</name>
        <dbReference type="ChEBI" id="CHEBI:59789"/>
    </ligand>
</feature>
<evidence type="ECO:0000313" key="9">
    <source>
        <dbReference type="Proteomes" id="UP001055091"/>
    </source>
</evidence>
<dbReference type="PANTHER" id="PTHR43726:SF1">
    <property type="entry name" value="BIOTIN SYNTHASE"/>
    <property type="match status" value="1"/>
</dbReference>
<gene>
    <name evidence="8" type="ORF">CE91St55_49980</name>
</gene>
<protein>
    <submittedName>
        <fullName evidence="8">[FeFe] hydrogenase H-cluster radical SAM maturase HydE</fullName>
    </submittedName>
</protein>
<dbReference type="PIRSF" id="PIRSF004762">
    <property type="entry name" value="CHP00423"/>
    <property type="match status" value="1"/>
</dbReference>
<dbReference type="GeneID" id="93149244"/>
<sequence>MIRSKVMSETAGKIMDPAVRLAEHHDLPDEELYTLITERDEATAQFLKQEARALCERMYGRVVYIRGLIEFTNYCKNDCYYCGIRRSNREAERYRLTEKEILSCCEAGYGLGFRTFVLQGGEDPYFTDERLCTIVSSIRQRFPDCAITLSAGERSFESYQRLYDAGADRYLLRHETADRCHYGKLHPESMSFDHRMAALRDLKEIGYQTGCGFMVGSPYQTAAMMVKDLRFMKEFGPHMIGIGPFLSHKDTPFRDRKNGTAELTLYLLSIIRLMMPKVLLPATTALGTVTEGGREAGILSGANVVMPNLSPAGVRKKYMLYDNKLSSGSEAAESLNLLRESLSKIGYGIAVSRGDSLVI</sequence>
<dbReference type="InterPro" id="IPR007197">
    <property type="entry name" value="rSAM"/>
</dbReference>
<dbReference type="InterPro" id="IPR034422">
    <property type="entry name" value="HydE/PylB-like"/>
</dbReference>
<dbReference type="SFLD" id="SFLDG01060">
    <property type="entry name" value="BATS_domain_containing"/>
    <property type="match status" value="1"/>
</dbReference>
<dbReference type="Pfam" id="PF04055">
    <property type="entry name" value="Radical_SAM"/>
    <property type="match status" value="1"/>
</dbReference>
<dbReference type="SFLD" id="SFLDS00029">
    <property type="entry name" value="Radical_SAM"/>
    <property type="match status" value="1"/>
</dbReference>
<evidence type="ECO:0000256" key="1">
    <source>
        <dbReference type="ARBA" id="ARBA00022691"/>
    </source>
</evidence>